<dbReference type="Proteomes" id="UP000663981">
    <property type="component" value="Unassembled WGS sequence"/>
</dbReference>
<dbReference type="CDD" id="cd02966">
    <property type="entry name" value="TlpA_like_family"/>
    <property type="match status" value="1"/>
</dbReference>
<dbReference type="RefSeq" id="WP_207981399.1">
    <property type="nucleotide sequence ID" value="NZ_JAGDEL010000023.1"/>
</dbReference>
<evidence type="ECO:0000313" key="4">
    <source>
        <dbReference type="Proteomes" id="UP000663981"/>
    </source>
</evidence>
<gene>
    <name evidence="3" type="ORF">I7822_22950</name>
</gene>
<dbReference type="PROSITE" id="PS00194">
    <property type="entry name" value="THIOREDOXIN_1"/>
    <property type="match status" value="1"/>
</dbReference>
<organism evidence="3 4">
    <name type="scientific">Metabacillus bambusae</name>
    <dbReference type="NCBI Taxonomy" id="2795218"/>
    <lineage>
        <taxon>Bacteria</taxon>
        <taxon>Bacillati</taxon>
        <taxon>Bacillota</taxon>
        <taxon>Bacilli</taxon>
        <taxon>Bacillales</taxon>
        <taxon>Bacillaceae</taxon>
        <taxon>Metabacillus</taxon>
    </lineage>
</organism>
<dbReference type="PROSITE" id="PS51352">
    <property type="entry name" value="THIOREDOXIN_2"/>
    <property type="match status" value="1"/>
</dbReference>
<keyword evidence="1" id="KW-1015">Disulfide bond</keyword>
<dbReference type="EMBL" id="JAGDEL010000023">
    <property type="protein sequence ID" value="MBO1514490.1"/>
    <property type="molecule type" value="Genomic_DNA"/>
</dbReference>
<dbReference type="InterPro" id="IPR000866">
    <property type="entry name" value="AhpC/TSA"/>
</dbReference>
<evidence type="ECO:0000259" key="2">
    <source>
        <dbReference type="PROSITE" id="PS51352"/>
    </source>
</evidence>
<evidence type="ECO:0000256" key="1">
    <source>
        <dbReference type="ARBA" id="ARBA00023157"/>
    </source>
</evidence>
<proteinExistence type="predicted"/>
<accession>A0ABS3N8M4</accession>
<dbReference type="Gene3D" id="3.40.30.10">
    <property type="entry name" value="Glutaredoxin"/>
    <property type="match status" value="1"/>
</dbReference>
<evidence type="ECO:0000313" key="3">
    <source>
        <dbReference type="EMBL" id="MBO1514490.1"/>
    </source>
</evidence>
<keyword evidence="4" id="KW-1185">Reference proteome</keyword>
<dbReference type="InterPro" id="IPR017937">
    <property type="entry name" value="Thioredoxin_CS"/>
</dbReference>
<dbReference type="InterPro" id="IPR050553">
    <property type="entry name" value="Thioredoxin_ResA/DsbE_sf"/>
</dbReference>
<dbReference type="InterPro" id="IPR036249">
    <property type="entry name" value="Thioredoxin-like_sf"/>
</dbReference>
<protein>
    <submittedName>
        <fullName evidence="3">TlpA family protein disulfide reductase</fullName>
    </submittedName>
</protein>
<dbReference type="PANTHER" id="PTHR42852">
    <property type="entry name" value="THIOL:DISULFIDE INTERCHANGE PROTEIN DSBE"/>
    <property type="match status" value="1"/>
</dbReference>
<feature type="domain" description="Thioredoxin" evidence="2">
    <location>
        <begin position="25"/>
        <end position="163"/>
    </location>
</feature>
<dbReference type="PANTHER" id="PTHR42852:SF17">
    <property type="entry name" value="THIOREDOXIN-LIKE PROTEIN HI_1115"/>
    <property type="match status" value="1"/>
</dbReference>
<comment type="caution">
    <text evidence="3">The sequence shown here is derived from an EMBL/GenBank/DDBJ whole genome shotgun (WGS) entry which is preliminary data.</text>
</comment>
<name>A0ABS3N8M4_9BACI</name>
<reference evidence="3 4" key="1">
    <citation type="submission" date="2021-03" db="EMBL/GenBank/DDBJ databases">
        <title>Whole genome sequence of Metabacillus bambusae BG109.</title>
        <authorList>
            <person name="Jeong J.W."/>
        </authorList>
    </citation>
    <scope>NUCLEOTIDE SEQUENCE [LARGE SCALE GENOMIC DNA]</scope>
    <source>
        <strain evidence="3 4">BG109</strain>
    </source>
</reference>
<sequence>MILSFLISNLFISSEIVDAAENRFVIEGEKAVDFTLKTVDGKVFNLSDYAGKIVIVNFWTTWCTYCQEEMEELIKFRKEANSLNVELLGVNVTSSEQSEKAVIHFVKGIDLPFQVGLDVHGEVSKTYQIIGIPTTFIIDKKGIVKKKLIGPVTSDMLKELITQ</sequence>
<dbReference type="SUPFAM" id="SSF52833">
    <property type="entry name" value="Thioredoxin-like"/>
    <property type="match status" value="1"/>
</dbReference>
<dbReference type="InterPro" id="IPR013766">
    <property type="entry name" value="Thioredoxin_domain"/>
</dbReference>
<dbReference type="Pfam" id="PF00578">
    <property type="entry name" value="AhpC-TSA"/>
    <property type="match status" value="1"/>
</dbReference>